<organism evidence="1 2">
    <name type="scientific">Candidatus Danuiimicrobium aquiferis</name>
    <dbReference type="NCBI Taxonomy" id="1801832"/>
    <lineage>
        <taxon>Bacteria</taxon>
        <taxon>Pseudomonadati</taxon>
        <taxon>Candidatus Omnitrophota</taxon>
        <taxon>Candidatus Danuiimicrobium</taxon>
    </lineage>
</organism>
<name>A0A1G1KXX7_9BACT</name>
<sequence>MEIDILKNFPLEDQGYILQSAKEIAGFMSIYDNVRGMFSHYKIAPDPVLGLQIENNMKIMQAAIDSLKATLKITLSVKYSIFTNTILSSEAIEQAAERLIAEVKRNVPPA</sequence>
<dbReference type="AlphaFoldDB" id="A0A1G1KXX7"/>
<reference evidence="1 2" key="1">
    <citation type="journal article" date="2016" name="Nat. Commun.">
        <title>Thousands of microbial genomes shed light on interconnected biogeochemical processes in an aquifer system.</title>
        <authorList>
            <person name="Anantharaman K."/>
            <person name="Brown C.T."/>
            <person name="Hug L.A."/>
            <person name="Sharon I."/>
            <person name="Castelle C.J."/>
            <person name="Probst A.J."/>
            <person name="Thomas B.C."/>
            <person name="Singh A."/>
            <person name="Wilkins M.J."/>
            <person name="Karaoz U."/>
            <person name="Brodie E.L."/>
            <person name="Williams K.H."/>
            <person name="Hubbard S.S."/>
            <person name="Banfield J.F."/>
        </authorList>
    </citation>
    <scope>NUCLEOTIDE SEQUENCE [LARGE SCALE GENOMIC DNA]</scope>
</reference>
<evidence type="ECO:0000313" key="1">
    <source>
        <dbReference type="EMBL" id="OGW97764.1"/>
    </source>
</evidence>
<proteinExistence type="predicted"/>
<evidence type="ECO:0000313" key="2">
    <source>
        <dbReference type="Proteomes" id="UP000178187"/>
    </source>
</evidence>
<protein>
    <submittedName>
        <fullName evidence="1">Uncharacterized protein</fullName>
    </submittedName>
</protein>
<comment type="caution">
    <text evidence="1">The sequence shown here is derived from an EMBL/GenBank/DDBJ whole genome shotgun (WGS) entry which is preliminary data.</text>
</comment>
<gene>
    <name evidence="1" type="ORF">A3G33_08100</name>
</gene>
<accession>A0A1G1KXX7</accession>
<dbReference type="Proteomes" id="UP000178187">
    <property type="component" value="Unassembled WGS sequence"/>
</dbReference>
<dbReference type="EMBL" id="MHFR01000039">
    <property type="protein sequence ID" value="OGW97764.1"/>
    <property type="molecule type" value="Genomic_DNA"/>
</dbReference>